<reference evidence="1 2" key="1">
    <citation type="journal article" date="2019" name="Emerg. Microbes Infect.">
        <title>Comprehensive subspecies identification of 175 nontuberculous mycobacteria species based on 7547 genomic profiles.</title>
        <authorList>
            <person name="Matsumoto Y."/>
            <person name="Kinjo T."/>
            <person name="Motooka D."/>
            <person name="Nabeya D."/>
            <person name="Jung N."/>
            <person name="Uechi K."/>
            <person name="Horii T."/>
            <person name="Iida T."/>
            <person name="Fujita J."/>
            <person name="Nakamura S."/>
        </authorList>
    </citation>
    <scope>NUCLEOTIDE SEQUENCE [LARGE SCALE GENOMIC DNA]</scope>
    <source>
        <strain evidence="1 2">JCM 12405</strain>
    </source>
</reference>
<protein>
    <submittedName>
        <fullName evidence="1">Uncharacterized protein</fullName>
    </submittedName>
</protein>
<organism evidence="1 2">
    <name type="scientific">Mycolicibacterium doricum</name>
    <dbReference type="NCBI Taxonomy" id="126673"/>
    <lineage>
        <taxon>Bacteria</taxon>
        <taxon>Bacillati</taxon>
        <taxon>Actinomycetota</taxon>
        <taxon>Actinomycetes</taxon>
        <taxon>Mycobacteriales</taxon>
        <taxon>Mycobacteriaceae</taxon>
        <taxon>Mycolicibacterium</taxon>
    </lineage>
</organism>
<gene>
    <name evidence="1" type="ORF">MDOR_04720</name>
</gene>
<dbReference type="AlphaFoldDB" id="A0A7I7VQ74"/>
<dbReference type="Proteomes" id="UP000467201">
    <property type="component" value="Chromosome"/>
</dbReference>
<evidence type="ECO:0000313" key="2">
    <source>
        <dbReference type="Proteomes" id="UP000467201"/>
    </source>
</evidence>
<dbReference type="EMBL" id="AP022605">
    <property type="protein sequence ID" value="BBZ06303.1"/>
    <property type="molecule type" value="Genomic_DNA"/>
</dbReference>
<evidence type="ECO:0000313" key="1">
    <source>
        <dbReference type="EMBL" id="BBZ06303.1"/>
    </source>
</evidence>
<accession>A0A7I7VQ74</accession>
<proteinExistence type="predicted"/>
<dbReference type="KEGG" id="mdr:MDOR_04720"/>
<name>A0A7I7VQ74_9MYCO</name>
<sequence>MIDYMEYYKLSDEEYEALRGDLDQARDFADSCRRHEHDERLFMQPGTDRGVPR</sequence>